<dbReference type="SUPFAM" id="SSF47384">
    <property type="entry name" value="Homodimeric domain of signal transducing histidine kinase"/>
    <property type="match status" value="1"/>
</dbReference>
<dbReference type="NCBIfam" id="TIGR00229">
    <property type="entry name" value="sensory_box"/>
    <property type="match status" value="1"/>
</dbReference>
<dbReference type="GO" id="GO:0005886">
    <property type="term" value="C:plasma membrane"/>
    <property type="evidence" value="ECO:0007669"/>
    <property type="project" value="UniProtKB-SubCell"/>
</dbReference>
<dbReference type="PROSITE" id="PS50110">
    <property type="entry name" value="RESPONSE_REGULATORY"/>
    <property type="match status" value="1"/>
</dbReference>
<dbReference type="SMART" id="SM00086">
    <property type="entry name" value="PAC"/>
    <property type="match status" value="1"/>
</dbReference>
<dbReference type="PROSITE" id="PS50109">
    <property type="entry name" value="HIS_KIN"/>
    <property type="match status" value="1"/>
</dbReference>
<evidence type="ECO:0000256" key="11">
    <source>
        <dbReference type="ARBA" id="ARBA00022989"/>
    </source>
</evidence>
<dbReference type="CDD" id="cd00082">
    <property type="entry name" value="HisKA"/>
    <property type="match status" value="1"/>
</dbReference>
<dbReference type="InterPro" id="IPR003594">
    <property type="entry name" value="HATPase_dom"/>
</dbReference>
<evidence type="ECO:0000313" key="22">
    <source>
        <dbReference type="EMBL" id="SIT06280.1"/>
    </source>
</evidence>
<dbReference type="InterPro" id="IPR035965">
    <property type="entry name" value="PAS-like_dom_sf"/>
</dbReference>
<dbReference type="SMART" id="SM00448">
    <property type="entry name" value="REC"/>
    <property type="match status" value="1"/>
</dbReference>
<keyword evidence="23" id="KW-1185">Reference proteome</keyword>
<dbReference type="CDD" id="cd00130">
    <property type="entry name" value="PAS"/>
    <property type="match status" value="1"/>
</dbReference>
<evidence type="ECO:0000256" key="10">
    <source>
        <dbReference type="ARBA" id="ARBA00022840"/>
    </source>
</evidence>
<dbReference type="EC" id="2.7.13.3" evidence="3"/>
<evidence type="ECO:0000256" key="4">
    <source>
        <dbReference type="ARBA" id="ARBA00022475"/>
    </source>
</evidence>
<dbReference type="SMART" id="SM00091">
    <property type="entry name" value="PAS"/>
    <property type="match status" value="1"/>
</dbReference>
<dbReference type="Pfam" id="PF01627">
    <property type="entry name" value="Hpt"/>
    <property type="match status" value="1"/>
</dbReference>
<dbReference type="OrthoDB" id="9801651at2"/>
<keyword evidence="7" id="KW-0808">Transferase</keyword>
<dbReference type="InterPro" id="IPR036890">
    <property type="entry name" value="HATPase_C_sf"/>
</dbReference>
<evidence type="ECO:0000259" key="18">
    <source>
        <dbReference type="PROSITE" id="PS50109"/>
    </source>
</evidence>
<dbReference type="Gene3D" id="3.30.450.20">
    <property type="entry name" value="PAS domain"/>
    <property type="match status" value="1"/>
</dbReference>
<dbReference type="Gene3D" id="1.10.287.130">
    <property type="match status" value="1"/>
</dbReference>
<dbReference type="InterPro" id="IPR003661">
    <property type="entry name" value="HisK_dim/P_dom"/>
</dbReference>
<keyword evidence="13 17" id="KW-0472">Membrane</keyword>
<dbReference type="InterPro" id="IPR004358">
    <property type="entry name" value="Sig_transdc_His_kin-like_C"/>
</dbReference>
<dbReference type="Pfam" id="PF02518">
    <property type="entry name" value="HATPase_c"/>
    <property type="match status" value="1"/>
</dbReference>
<dbReference type="STRING" id="453582.SAMN05421580_109105"/>
<keyword evidence="11 17" id="KW-1133">Transmembrane helix</keyword>
<dbReference type="InterPro" id="IPR001610">
    <property type="entry name" value="PAC"/>
</dbReference>
<evidence type="ECO:0000313" key="23">
    <source>
        <dbReference type="Proteomes" id="UP000186221"/>
    </source>
</evidence>
<proteinExistence type="predicted"/>
<feature type="transmembrane region" description="Helical" evidence="17">
    <location>
        <begin position="186"/>
        <end position="211"/>
    </location>
</feature>
<dbReference type="InterPro" id="IPR013767">
    <property type="entry name" value="PAS_fold"/>
</dbReference>
<evidence type="ECO:0000256" key="9">
    <source>
        <dbReference type="ARBA" id="ARBA00022777"/>
    </source>
</evidence>
<feature type="region of interest" description="Disordered" evidence="16">
    <location>
        <begin position="814"/>
        <end position="853"/>
    </location>
</feature>
<dbReference type="InterPro" id="IPR008207">
    <property type="entry name" value="Sig_transdc_His_kin_Hpt_dom"/>
</dbReference>
<evidence type="ECO:0000259" key="20">
    <source>
        <dbReference type="PROSITE" id="PS50112"/>
    </source>
</evidence>
<dbReference type="SUPFAM" id="SSF55785">
    <property type="entry name" value="PYP-like sensor domain (PAS domain)"/>
    <property type="match status" value="1"/>
</dbReference>
<evidence type="ECO:0000256" key="7">
    <source>
        <dbReference type="ARBA" id="ARBA00022679"/>
    </source>
</evidence>
<dbReference type="Proteomes" id="UP000186221">
    <property type="component" value="Unassembled WGS sequence"/>
</dbReference>
<keyword evidence="5" id="KW-0997">Cell inner membrane</keyword>
<name>A0A1N7P6V2_9RHOB</name>
<evidence type="ECO:0000256" key="12">
    <source>
        <dbReference type="ARBA" id="ARBA00023012"/>
    </source>
</evidence>
<dbReference type="PROSITE" id="PS50894">
    <property type="entry name" value="HPT"/>
    <property type="match status" value="1"/>
</dbReference>
<evidence type="ECO:0000256" key="2">
    <source>
        <dbReference type="ARBA" id="ARBA00004429"/>
    </source>
</evidence>
<dbReference type="InterPro" id="IPR036641">
    <property type="entry name" value="HPT_dom_sf"/>
</dbReference>
<evidence type="ECO:0000256" key="6">
    <source>
        <dbReference type="ARBA" id="ARBA00022553"/>
    </source>
</evidence>
<dbReference type="InterPro" id="IPR036097">
    <property type="entry name" value="HisK_dim/P_sf"/>
</dbReference>
<dbReference type="SUPFAM" id="SSF47226">
    <property type="entry name" value="Histidine-containing phosphotransfer domain, HPT domain"/>
    <property type="match status" value="1"/>
</dbReference>
<dbReference type="InterPro" id="IPR011006">
    <property type="entry name" value="CheY-like_superfamily"/>
</dbReference>
<evidence type="ECO:0000256" key="14">
    <source>
        <dbReference type="PROSITE-ProRule" id="PRU00110"/>
    </source>
</evidence>
<keyword evidence="8 17" id="KW-0812">Transmembrane</keyword>
<evidence type="ECO:0000259" key="21">
    <source>
        <dbReference type="PROSITE" id="PS50894"/>
    </source>
</evidence>
<keyword evidence="12" id="KW-0902">Two-component regulatory system</keyword>
<feature type="transmembrane region" description="Helical" evidence="17">
    <location>
        <begin position="14"/>
        <end position="35"/>
    </location>
</feature>
<dbReference type="SMART" id="SM00388">
    <property type="entry name" value="HisKA"/>
    <property type="match status" value="1"/>
</dbReference>
<dbReference type="PRINTS" id="PR00344">
    <property type="entry name" value="BCTRLSENSOR"/>
</dbReference>
<keyword evidence="10" id="KW-0067">ATP-binding</keyword>
<feature type="domain" description="Response regulatory" evidence="19">
    <location>
        <begin position="668"/>
        <end position="785"/>
    </location>
</feature>
<dbReference type="InterPro" id="IPR001789">
    <property type="entry name" value="Sig_transdc_resp-reg_receiver"/>
</dbReference>
<feature type="domain" description="Histidine kinase" evidence="18">
    <location>
        <begin position="371"/>
        <end position="589"/>
    </location>
</feature>
<protein>
    <recommendedName>
        <fullName evidence="3">histidine kinase</fullName>
        <ecNumber evidence="3">2.7.13.3</ecNumber>
    </recommendedName>
</protein>
<feature type="compositionally biased region" description="Pro residues" evidence="16">
    <location>
        <begin position="821"/>
        <end position="834"/>
    </location>
</feature>
<sequence>MSDTSNPFRERPQVWRNLLFAGLVVLIFGAVAGLYRYGVSVRSEIDTLAIANSDSLQWTLAQLEVEYFHLEAAMTRADPAVPKTLSDLSRDFDIFYARVNTIREGKGFREVLTSAPAITAITRIATYTDTTAKIFDAGPEALTEALPTLRDATDEIMPIVRDLSLGGVRAFAERSMAQREQVFASLIRLASLTAALLVTLSGGFVATWWLWRYGRNQTRSLYFAKARLEAVISTSIDAVIVVDQEARVVEFNGAAEKVFGYSRNEAIGAPMTDLIVPHHMKTAHDAGFKRYRAGGVPRIAGHGLIGLQARRKNGDLFPAELSVTATRIGKHEIFVGYLRDITDRVAAEQELIDARDQAMAGERAQSEFVAVMSHEMRNPLNGLLGTVDLLSETELDDTQRRFVDSMQKAGEILLSHVNNTLDVERLDAGKFSLTRAPFAPIALADEVVQMQSGTAAARGNQLIAHVEGDLPTAVEGDALRIRQVLINLVGNAIKFTENGTVSIEVEYHRDQGLLEYRVIDTGVGIPPDQTERIFDDFVTLDPELSREATGTGLGLSIARRLVRAMRGEIGVESEEGKGSAFWITVPVPVVLSMPEELTHPPRDLDLTVPPRPQAPLKWGDEPEPTIHVSADAPLVLKPRRPLPPPDAAAVPPCSMGTDGKPHLQGPVEVLVVEDNDINRVVLCEMLRRGGHKFDEARDGREGVEAAEKHRFDVILIDLNMPRMNGIEATEAIRAGNGPNKHTPVIAVTANVLPEARARLEAAGVCRVISKPITRKILEQVLSDELCESRMAMAAQPVPAPAPATATPPATAAEPLTLRPLSPAPAAPKAAPPRIAPGRSPAGGSPAKAPAADAPLLNIETHTDLAQSLGEELMAQTLRQFLSEAETMLPRLTIAAAQAEPAATAALAHKLAGSAALMGAERLHRTLKAIDTPLRHAVPGATPPDPVVAALIALPAVWSTTRARVAPIQSAKIPPQRENQAGAEA</sequence>
<evidence type="ECO:0000256" key="5">
    <source>
        <dbReference type="ARBA" id="ARBA00022519"/>
    </source>
</evidence>
<dbReference type="PANTHER" id="PTHR43047">
    <property type="entry name" value="TWO-COMPONENT HISTIDINE PROTEIN KINASE"/>
    <property type="match status" value="1"/>
</dbReference>
<dbReference type="SUPFAM" id="SSF55874">
    <property type="entry name" value="ATPase domain of HSP90 chaperone/DNA topoisomerase II/histidine kinase"/>
    <property type="match status" value="1"/>
</dbReference>
<feature type="domain" description="PAS" evidence="20">
    <location>
        <begin position="224"/>
        <end position="295"/>
    </location>
</feature>
<evidence type="ECO:0000256" key="13">
    <source>
        <dbReference type="ARBA" id="ARBA00023136"/>
    </source>
</evidence>
<keyword evidence="4" id="KW-1003">Cell membrane</keyword>
<feature type="modified residue" description="4-aspartylphosphate" evidence="15">
    <location>
        <position position="717"/>
    </location>
</feature>
<comment type="subcellular location">
    <subcellularLocation>
        <location evidence="2">Cell inner membrane</location>
        <topology evidence="2">Multi-pass membrane protein</topology>
    </subcellularLocation>
</comment>
<dbReference type="CDD" id="cd17546">
    <property type="entry name" value="REC_hyHK_CKI1_RcsC-like"/>
    <property type="match status" value="1"/>
</dbReference>
<dbReference type="AlphaFoldDB" id="A0A1N7P6V2"/>
<feature type="compositionally biased region" description="Low complexity" evidence="16">
    <location>
        <begin position="835"/>
        <end position="853"/>
    </location>
</feature>
<dbReference type="InterPro" id="IPR005467">
    <property type="entry name" value="His_kinase_dom"/>
</dbReference>
<dbReference type="CDD" id="cd16922">
    <property type="entry name" value="HATPase_EvgS-ArcB-TorS-like"/>
    <property type="match status" value="1"/>
</dbReference>
<dbReference type="Pfam" id="PF00072">
    <property type="entry name" value="Response_reg"/>
    <property type="match status" value="1"/>
</dbReference>
<accession>A0A1N7P6V2</accession>
<dbReference type="PROSITE" id="PS50112">
    <property type="entry name" value="PAS"/>
    <property type="match status" value="1"/>
</dbReference>
<dbReference type="Gene3D" id="3.30.565.10">
    <property type="entry name" value="Histidine kinase-like ATPase, C-terminal domain"/>
    <property type="match status" value="1"/>
</dbReference>
<feature type="domain" description="HPt" evidence="21">
    <location>
        <begin position="869"/>
        <end position="963"/>
    </location>
</feature>
<dbReference type="Pfam" id="PF00512">
    <property type="entry name" value="HisKA"/>
    <property type="match status" value="1"/>
</dbReference>
<keyword evidence="9" id="KW-0418">Kinase</keyword>
<dbReference type="FunFam" id="3.30.565.10:FF:000010">
    <property type="entry name" value="Sensor histidine kinase RcsC"/>
    <property type="match status" value="1"/>
</dbReference>
<gene>
    <name evidence="22" type="ORF">SAMN05421580_109105</name>
</gene>
<dbReference type="SMART" id="SM00387">
    <property type="entry name" value="HATPase_c"/>
    <property type="match status" value="1"/>
</dbReference>
<dbReference type="PANTHER" id="PTHR43047:SF64">
    <property type="entry name" value="HISTIDINE KINASE CONTAINING CHEY-HOMOLOGOUS RECEIVER DOMAIN AND PAS DOMAIN-RELATED"/>
    <property type="match status" value="1"/>
</dbReference>
<keyword evidence="6 15" id="KW-0597">Phosphoprotein</keyword>
<dbReference type="Pfam" id="PF00989">
    <property type="entry name" value="PAS"/>
    <property type="match status" value="1"/>
</dbReference>
<dbReference type="SUPFAM" id="SSF52172">
    <property type="entry name" value="CheY-like"/>
    <property type="match status" value="1"/>
</dbReference>
<evidence type="ECO:0000256" key="8">
    <source>
        <dbReference type="ARBA" id="ARBA00022692"/>
    </source>
</evidence>
<dbReference type="InterPro" id="IPR000014">
    <property type="entry name" value="PAS"/>
</dbReference>
<evidence type="ECO:0000256" key="1">
    <source>
        <dbReference type="ARBA" id="ARBA00000085"/>
    </source>
</evidence>
<dbReference type="RefSeq" id="WP_076485621.1">
    <property type="nucleotide sequence ID" value="NZ_FTOG01000009.1"/>
</dbReference>
<feature type="modified residue" description="Phosphohistidine" evidence="14">
    <location>
        <position position="908"/>
    </location>
</feature>
<organism evidence="22 23">
    <name type="scientific">Rhodobacter aestuarii</name>
    <dbReference type="NCBI Taxonomy" id="453582"/>
    <lineage>
        <taxon>Bacteria</taxon>
        <taxon>Pseudomonadati</taxon>
        <taxon>Pseudomonadota</taxon>
        <taxon>Alphaproteobacteria</taxon>
        <taxon>Rhodobacterales</taxon>
        <taxon>Rhodobacter group</taxon>
        <taxon>Rhodobacter</taxon>
    </lineage>
</organism>
<keyword evidence="10" id="KW-0547">Nucleotide-binding</keyword>
<comment type="catalytic activity">
    <reaction evidence="1">
        <text>ATP + protein L-histidine = ADP + protein N-phospho-L-histidine.</text>
        <dbReference type="EC" id="2.7.13.3"/>
    </reaction>
</comment>
<evidence type="ECO:0000259" key="19">
    <source>
        <dbReference type="PROSITE" id="PS50110"/>
    </source>
</evidence>
<dbReference type="Gene3D" id="3.40.50.2300">
    <property type="match status" value="1"/>
</dbReference>
<evidence type="ECO:0000256" key="17">
    <source>
        <dbReference type="SAM" id="Phobius"/>
    </source>
</evidence>
<dbReference type="EMBL" id="FTOG01000009">
    <property type="protein sequence ID" value="SIT06280.1"/>
    <property type="molecule type" value="Genomic_DNA"/>
</dbReference>
<reference evidence="23" key="1">
    <citation type="submission" date="2017-01" db="EMBL/GenBank/DDBJ databases">
        <authorList>
            <person name="Varghese N."/>
            <person name="Submissions S."/>
        </authorList>
    </citation>
    <scope>NUCLEOTIDE SEQUENCE [LARGE SCALE GENOMIC DNA]</scope>
    <source>
        <strain evidence="23">DSM 19945</strain>
    </source>
</reference>
<dbReference type="GO" id="GO:0006355">
    <property type="term" value="P:regulation of DNA-templated transcription"/>
    <property type="evidence" value="ECO:0007669"/>
    <property type="project" value="InterPro"/>
</dbReference>
<dbReference type="Gene3D" id="1.20.120.160">
    <property type="entry name" value="HPT domain"/>
    <property type="match status" value="1"/>
</dbReference>
<evidence type="ECO:0000256" key="15">
    <source>
        <dbReference type="PROSITE-ProRule" id="PRU00169"/>
    </source>
</evidence>
<evidence type="ECO:0000256" key="16">
    <source>
        <dbReference type="SAM" id="MobiDB-lite"/>
    </source>
</evidence>
<dbReference type="GO" id="GO:0000155">
    <property type="term" value="F:phosphorelay sensor kinase activity"/>
    <property type="evidence" value="ECO:0007669"/>
    <property type="project" value="InterPro"/>
</dbReference>
<evidence type="ECO:0000256" key="3">
    <source>
        <dbReference type="ARBA" id="ARBA00012438"/>
    </source>
</evidence>